<proteinExistence type="evidence at transcript level"/>
<feature type="disulfide bond" evidence="11">
    <location>
        <begin position="166"/>
        <end position="184"/>
    </location>
</feature>
<evidence type="ECO:0000256" key="1">
    <source>
        <dbReference type="ARBA" id="ARBA00004162"/>
    </source>
</evidence>
<dbReference type="AlphaFoldDB" id="A0A6B9D8U9"/>
<dbReference type="GO" id="GO:0009986">
    <property type="term" value="C:cell surface"/>
    <property type="evidence" value="ECO:0007669"/>
    <property type="project" value="TreeGrafter"/>
</dbReference>
<dbReference type="PANTHER" id="PTHR46605:SF3">
    <property type="entry name" value="TUMOR NECROSIS FACTOR RECEPTOR SUPERFAMILY MEMBER 16"/>
    <property type="match status" value="1"/>
</dbReference>
<keyword evidence="7 13" id="KW-1133">Transmembrane helix</keyword>
<keyword evidence="6" id="KW-0677">Repeat</keyword>
<comment type="subcellular location">
    <subcellularLocation>
        <location evidence="1">Cell membrane</location>
        <topology evidence="1">Single-pass membrane protein</topology>
    </subcellularLocation>
</comment>
<sequence>MGSNPRFTMQLHLLLLLLNVVSISCADICKSRAFTQSGECCKMCGPGEGVVQRCGVNQTVCEACMDSVTYSDDFSHTAPCKPCTECTGLKRMFIPCMESEDTKCQCTYGYFMNSKGQCKPCTKCNKGYGLMFACTKTQDTVCEECPDGTYSDEDSITEPCMPCTLCEDDENMTKNCTKVSDSECVGKSSKMTMMPTLTDDSITASTNPNPSDRIHQATTDILTTPITSSGPITSPGTAENLIPVYCSILAAVVVGLVAFIAFKGWNNCKQKKQAANNRTVNQTPSPEGEKLHSDSGISVGSNGDNHTMDSHSLHDQQHQTQVVVKVDSGLYTTLPPHKQEEVEKLLDNSEEDVFRNLASLLGYKSDHIDNFSQDDHPVRALLSDWSSKDTSTMDTLYNALKKIQRDDIVDTLNSDSTATSAL</sequence>
<name>A0A6B9D8U9_PRODO</name>
<dbReference type="Pfam" id="PF00020">
    <property type="entry name" value="TNFR_c6"/>
    <property type="match status" value="3"/>
</dbReference>
<evidence type="ECO:0000313" key="17">
    <source>
        <dbReference type="EMBL" id="QGX42142.1"/>
    </source>
</evidence>
<evidence type="ECO:0000256" key="10">
    <source>
        <dbReference type="ARBA" id="ARBA00023180"/>
    </source>
</evidence>
<dbReference type="InterPro" id="IPR034046">
    <property type="entry name" value="TNFRSF16_N"/>
</dbReference>
<dbReference type="GO" id="GO:0048406">
    <property type="term" value="F:nerve growth factor binding"/>
    <property type="evidence" value="ECO:0007669"/>
    <property type="project" value="TreeGrafter"/>
</dbReference>
<dbReference type="InterPro" id="IPR000488">
    <property type="entry name" value="Death_dom"/>
</dbReference>
<dbReference type="EMBL" id="MK965525">
    <property type="protein sequence ID" value="QGX42142.1"/>
    <property type="molecule type" value="mRNA"/>
</dbReference>
<dbReference type="CDD" id="cd13416">
    <property type="entry name" value="TNFRSF16"/>
    <property type="match status" value="1"/>
</dbReference>
<feature type="domain" description="Death" evidence="15">
    <location>
        <begin position="339"/>
        <end position="416"/>
    </location>
</feature>
<dbReference type="Pfam" id="PF00531">
    <property type="entry name" value="Death"/>
    <property type="match status" value="1"/>
</dbReference>
<evidence type="ECO:0000256" key="12">
    <source>
        <dbReference type="SAM" id="MobiDB-lite"/>
    </source>
</evidence>
<dbReference type="Gene3D" id="1.10.533.10">
    <property type="entry name" value="Death Domain, Fas"/>
    <property type="match status" value="1"/>
</dbReference>
<evidence type="ECO:0000256" key="6">
    <source>
        <dbReference type="ARBA" id="ARBA00022737"/>
    </source>
</evidence>
<keyword evidence="8 13" id="KW-0472">Membrane</keyword>
<feature type="repeat" description="TNFR-Cys" evidence="11">
    <location>
        <begin position="105"/>
        <end position="142"/>
    </location>
</feature>
<keyword evidence="4" id="KW-0053">Apoptosis</keyword>
<dbReference type="InterPro" id="IPR001368">
    <property type="entry name" value="TNFR/NGFR_Cys_rich_reg"/>
</dbReference>
<feature type="disulfide bond" evidence="11">
    <location>
        <begin position="121"/>
        <end position="134"/>
    </location>
</feature>
<dbReference type="GO" id="GO:0007266">
    <property type="term" value="P:Rho protein signal transduction"/>
    <property type="evidence" value="ECO:0007669"/>
    <property type="project" value="TreeGrafter"/>
</dbReference>
<feature type="domain" description="TNFR-Cys" evidence="16">
    <location>
        <begin position="144"/>
        <end position="184"/>
    </location>
</feature>
<feature type="disulfide bond" evidence="11">
    <location>
        <begin position="83"/>
        <end position="96"/>
    </location>
</feature>
<feature type="region of interest" description="Disordered" evidence="12">
    <location>
        <begin position="274"/>
        <end position="316"/>
    </location>
</feature>
<feature type="disulfide bond" evidence="11">
    <location>
        <begin position="145"/>
        <end position="160"/>
    </location>
</feature>
<feature type="domain" description="TNFR-Cys" evidence="16">
    <location>
        <begin position="63"/>
        <end position="104"/>
    </location>
</feature>
<keyword evidence="10" id="KW-0325">Glycoprotein</keyword>
<evidence type="ECO:0000256" key="3">
    <source>
        <dbReference type="ARBA" id="ARBA00022692"/>
    </source>
</evidence>
<dbReference type="PROSITE" id="PS00652">
    <property type="entry name" value="TNFR_NGFR_1"/>
    <property type="match status" value="1"/>
</dbReference>
<keyword evidence="9 11" id="KW-1015">Disulfide bond</keyword>
<dbReference type="GO" id="GO:0005886">
    <property type="term" value="C:plasma membrane"/>
    <property type="evidence" value="ECO:0007669"/>
    <property type="project" value="UniProtKB-SubCell"/>
</dbReference>
<dbReference type="CDD" id="cd08311">
    <property type="entry name" value="Death_p75NR"/>
    <property type="match status" value="1"/>
</dbReference>
<dbReference type="SUPFAM" id="SSF57586">
    <property type="entry name" value="TNF receptor-like"/>
    <property type="match status" value="3"/>
</dbReference>
<feature type="compositionally biased region" description="Basic and acidic residues" evidence="12">
    <location>
        <begin position="306"/>
        <end position="316"/>
    </location>
</feature>
<evidence type="ECO:0000259" key="16">
    <source>
        <dbReference type="PROSITE" id="PS50050"/>
    </source>
</evidence>
<dbReference type="Pfam" id="PF18422">
    <property type="entry name" value="TNFR_16_TM"/>
    <property type="match status" value="1"/>
</dbReference>
<dbReference type="GO" id="GO:0006915">
    <property type="term" value="P:apoptotic process"/>
    <property type="evidence" value="ECO:0007669"/>
    <property type="project" value="UniProtKB-KW"/>
</dbReference>
<dbReference type="PANTHER" id="PTHR46605">
    <property type="entry name" value="TUMOR NECROSIS FACTOR RECEPTOR"/>
    <property type="match status" value="1"/>
</dbReference>
<dbReference type="SMART" id="SM00208">
    <property type="entry name" value="TNFR"/>
    <property type="match status" value="4"/>
</dbReference>
<feature type="repeat" description="TNFR-Cys" evidence="11">
    <location>
        <begin position="63"/>
        <end position="104"/>
    </location>
</feature>
<feature type="repeat" description="TNFR-Cys" evidence="11">
    <location>
        <begin position="144"/>
        <end position="184"/>
    </location>
</feature>
<evidence type="ECO:0000256" key="14">
    <source>
        <dbReference type="SAM" id="SignalP"/>
    </source>
</evidence>
<dbReference type="PROSITE" id="PS50050">
    <property type="entry name" value="TNFR_NGFR_2"/>
    <property type="match status" value="3"/>
</dbReference>
<evidence type="ECO:0000256" key="7">
    <source>
        <dbReference type="ARBA" id="ARBA00022989"/>
    </source>
</evidence>
<dbReference type="Gene3D" id="6.10.250.1780">
    <property type="match status" value="1"/>
</dbReference>
<keyword evidence="2" id="KW-1003">Cell membrane</keyword>
<dbReference type="PROSITE" id="PS51257">
    <property type="entry name" value="PROKAR_LIPOPROTEIN"/>
    <property type="match status" value="1"/>
</dbReference>
<dbReference type="FunFam" id="2.10.50.10:FF:000013">
    <property type="entry name" value="Tumor necrosis factor receptor superfamily member 16"/>
    <property type="match status" value="1"/>
</dbReference>
<feature type="disulfide bond" evidence="11">
    <location>
        <begin position="86"/>
        <end position="104"/>
    </location>
</feature>
<organism evidence="17">
    <name type="scientific">Protopterus dolloi</name>
    <name type="common">Slender lungfish</name>
    <dbReference type="NCBI Taxonomy" id="27779"/>
    <lineage>
        <taxon>Eukaryota</taxon>
        <taxon>Metazoa</taxon>
        <taxon>Chordata</taxon>
        <taxon>Craniata</taxon>
        <taxon>Vertebrata</taxon>
        <taxon>Euteleostomi</taxon>
        <taxon>Dipnomorpha</taxon>
        <taxon>Ceratodontiformes</taxon>
        <taxon>Lepidosirenoidei</taxon>
        <taxon>Protopteridae</taxon>
        <taxon>Protopterus</taxon>
    </lineage>
</organism>
<feature type="domain" description="TNFR-Cys" evidence="16">
    <location>
        <begin position="105"/>
        <end position="142"/>
    </location>
</feature>
<dbReference type="SUPFAM" id="SSF47986">
    <property type="entry name" value="DEATH domain"/>
    <property type="match status" value="1"/>
</dbReference>
<protein>
    <submittedName>
        <fullName evidence="17">TNFRSF16</fullName>
    </submittedName>
</protein>
<dbReference type="Gene3D" id="2.10.50.10">
    <property type="entry name" value="Tumor Necrosis Factor Receptor, subunit A, domain 2"/>
    <property type="match status" value="2"/>
</dbReference>
<evidence type="ECO:0000256" key="11">
    <source>
        <dbReference type="PROSITE-ProRule" id="PRU00206"/>
    </source>
</evidence>
<feature type="disulfide bond" evidence="11">
    <location>
        <begin position="163"/>
        <end position="176"/>
    </location>
</feature>
<dbReference type="PRINTS" id="PR01966">
    <property type="entry name" value="TNFACTORR16"/>
</dbReference>
<feature type="signal peptide" evidence="14">
    <location>
        <begin position="1"/>
        <end position="26"/>
    </location>
</feature>
<dbReference type="FunFam" id="2.10.50.10:FF:000012">
    <property type="entry name" value="tumor necrosis factor receptor superfamily member 16"/>
    <property type="match status" value="1"/>
</dbReference>
<dbReference type="SMART" id="SM00005">
    <property type="entry name" value="DEATH"/>
    <property type="match status" value="1"/>
</dbReference>
<dbReference type="InterPro" id="IPR011029">
    <property type="entry name" value="DEATH-like_dom_sf"/>
</dbReference>
<dbReference type="InterPro" id="IPR022325">
    <property type="entry name" value="TNFR_16"/>
</dbReference>
<accession>A0A6B9D8U9</accession>
<feature type="disulfide bond" evidence="11">
    <location>
        <begin position="124"/>
        <end position="142"/>
    </location>
</feature>
<evidence type="ECO:0000256" key="2">
    <source>
        <dbReference type="ARBA" id="ARBA00022475"/>
    </source>
</evidence>
<evidence type="ECO:0000256" key="13">
    <source>
        <dbReference type="SAM" id="Phobius"/>
    </source>
</evidence>
<dbReference type="GO" id="GO:0015026">
    <property type="term" value="F:coreceptor activity"/>
    <property type="evidence" value="ECO:0007669"/>
    <property type="project" value="TreeGrafter"/>
</dbReference>
<keyword evidence="5 14" id="KW-0732">Signal</keyword>
<dbReference type="PROSITE" id="PS50017">
    <property type="entry name" value="DEATH_DOMAIN"/>
    <property type="match status" value="1"/>
</dbReference>
<feature type="chain" id="PRO_5025380489" evidence="14">
    <location>
        <begin position="27"/>
        <end position="422"/>
    </location>
</feature>
<evidence type="ECO:0000256" key="9">
    <source>
        <dbReference type="ARBA" id="ARBA00023157"/>
    </source>
</evidence>
<comment type="caution">
    <text evidence="11">Lacks conserved residue(s) required for the propagation of feature annotation.</text>
</comment>
<evidence type="ECO:0000256" key="5">
    <source>
        <dbReference type="ARBA" id="ARBA00022729"/>
    </source>
</evidence>
<reference evidence="17" key="1">
    <citation type="submission" date="2019-05" db="EMBL/GenBank/DDBJ databases">
        <authorList>
            <person name="Heimroth R.D."/>
        </authorList>
    </citation>
    <scope>NUCLEOTIDE SEQUENCE</scope>
</reference>
<dbReference type="InterPro" id="IPR041448">
    <property type="entry name" value="TNFR16_TM"/>
</dbReference>
<evidence type="ECO:0000256" key="8">
    <source>
        <dbReference type="ARBA" id="ARBA00023136"/>
    </source>
</evidence>
<evidence type="ECO:0000256" key="4">
    <source>
        <dbReference type="ARBA" id="ARBA00022703"/>
    </source>
</evidence>
<evidence type="ECO:0000259" key="15">
    <source>
        <dbReference type="PROSITE" id="PS50017"/>
    </source>
</evidence>
<feature type="compositionally biased region" description="Polar residues" evidence="12">
    <location>
        <begin position="295"/>
        <end position="305"/>
    </location>
</feature>
<feature type="transmembrane region" description="Helical" evidence="13">
    <location>
        <begin position="242"/>
        <end position="262"/>
    </location>
</feature>
<dbReference type="GO" id="GO:0005035">
    <property type="term" value="F:death receptor activity"/>
    <property type="evidence" value="ECO:0007669"/>
    <property type="project" value="TreeGrafter"/>
</dbReference>
<dbReference type="InterPro" id="IPR052302">
    <property type="entry name" value="Neurotrophin_rcpt-DD"/>
</dbReference>
<keyword evidence="3 13" id="KW-0812">Transmembrane</keyword>